<feature type="transmembrane region" description="Helical" evidence="1">
    <location>
        <begin position="107"/>
        <end position="126"/>
    </location>
</feature>
<dbReference type="AlphaFoldDB" id="A0A9W6UIF0"/>
<reference evidence="2" key="1">
    <citation type="submission" date="2023-02" db="EMBL/GenBank/DDBJ databases">
        <title>Nocardiopsis ansamitocini NBRC 112285.</title>
        <authorList>
            <person name="Ichikawa N."/>
            <person name="Sato H."/>
            <person name="Tonouchi N."/>
        </authorList>
    </citation>
    <scope>NUCLEOTIDE SEQUENCE</scope>
    <source>
        <strain evidence="2">NBRC 112285</strain>
    </source>
</reference>
<keyword evidence="1" id="KW-0812">Transmembrane</keyword>
<dbReference type="Pfam" id="PF12277">
    <property type="entry name" value="DUF3618"/>
    <property type="match status" value="1"/>
</dbReference>
<evidence type="ECO:0008006" key="4">
    <source>
        <dbReference type="Google" id="ProtNLM"/>
    </source>
</evidence>
<dbReference type="RefSeq" id="WP_285758822.1">
    <property type="nucleotide sequence ID" value="NZ_BSQG01000003.1"/>
</dbReference>
<dbReference type="InterPro" id="IPR022062">
    <property type="entry name" value="DUF3618"/>
</dbReference>
<dbReference type="Proteomes" id="UP001165092">
    <property type="component" value="Unassembled WGS sequence"/>
</dbReference>
<keyword evidence="1" id="KW-1133">Transmembrane helix</keyword>
<accession>A0A9W6UIF0</accession>
<sequence>MEATGPEEPRRDPAVVQAEIERAQVRLAWAIDELTDRANPKNVAKRGLGKLRDTGELLVEEARALVTGASVRRTDSHLVEPPEGAILLKGEDEVVADYELRRGPSPALLVGVGVGLAVAVGIAVAVRRRAKR</sequence>
<dbReference type="EMBL" id="BSQG01000003">
    <property type="protein sequence ID" value="GLU47627.1"/>
    <property type="molecule type" value="Genomic_DNA"/>
</dbReference>
<gene>
    <name evidence="2" type="ORF">Nans01_19780</name>
</gene>
<name>A0A9W6UIF0_9ACTN</name>
<proteinExistence type="predicted"/>
<keyword evidence="1" id="KW-0472">Membrane</keyword>
<organism evidence="2 3">
    <name type="scientific">Nocardiopsis ansamitocini</name>
    <dbReference type="NCBI Taxonomy" id="1670832"/>
    <lineage>
        <taxon>Bacteria</taxon>
        <taxon>Bacillati</taxon>
        <taxon>Actinomycetota</taxon>
        <taxon>Actinomycetes</taxon>
        <taxon>Streptosporangiales</taxon>
        <taxon>Nocardiopsidaceae</taxon>
        <taxon>Nocardiopsis</taxon>
    </lineage>
</organism>
<evidence type="ECO:0000256" key="1">
    <source>
        <dbReference type="SAM" id="Phobius"/>
    </source>
</evidence>
<keyword evidence="3" id="KW-1185">Reference proteome</keyword>
<evidence type="ECO:0000313" key="2">
    <source>
        <dbReference type="EMBL" id="GLU47627.1"/>
    </source>
</evidence>
<protein>
    <recommendedName>
        <fullName evidence="4">DUF3618 domain-containing protein</fullName>
    </recommendedName>
</protein>
<evidence type="ECO:0000313" key="3">
    <source>
        <dbReference type="Proteomes" id="UP001165092"/>
    </source>
</evidence>
<comment type="caution">
    <text evidence="2">The sequence shown here is derived from an EMBL/GenBank/DDBJ whole genome shotgun (WGS) entry which is preliminary data.</text>
</comment>